<geneLocation type="plasmid" evidence="4 5">
    <name>unnamed1</name>
</geneLocation>
<accession>A0A248UMD0</accession>
<dbReference type="InterPro" id="IPR011234">
    <property type="entry name" value="Fumarylacetoacetase-like_C"/>
</dbReference>
<dbReference type="PANTHER" id="PTHR42796">
    <property type="entry name" value="FUMARYLACETOACETATE HYDROLASE DOMAIN-CONTAINING PROTEIN 2A-RELATED"/>
    <property type="match status" value="1"/>
</dbReference>
<dbReference type="GO" id="GO:0044281">
    <property type="term" value="P:small molecule metabolic process"/>
    <property type="evidence" value="ECO:0007669"/>
    <property type="project" value="UniProtKB-ARBA"/>
</dbReference>
<dbReference type="RefSeq" id="WP_095448331.1">
    <property type="nucleotide sequence ID" value="NZ_CP022605.1"/>
</dbReference>
<dbReference type="AlphaFoldDB" id="A0A248UMD0"/>
<evidence type="ECO:0000256" key="1">
    <source>
        <dbReference type="ARBA" id="ARBA00010211"/>
    </source>
</evidence>
<protein>
    <submittedName>
        <fullName evidence="4">Fumarylacetoacetate (FAA) hydrolase family protein</fullName>
    </submittedName>
</protein>
<evidence type="ECO:0000313" key="5">
    <source>
        <dbReference type="Proteomes" id="UP000215256"/>
    </source>
</evidence>
<dbReference type="InterPro" id="IPR036663">
    <property type="entry name" value="Fumarylacetoacetase_C_sf"/>
</dbReference>
<organism evidence="4 5">
    <name type="scientific">Ochrobactrum quorumnocens</name>
    <dbReference type="NCBI Taxonomy" id="271865"/>
    <lineage>
        <taxon>Bacteria</taxon>
        <taxon>Pseudomonadati</taxon>
        <taxon>Pseudomonadota</taxon>
        <taxon>Alphaproteobacteria</taxon>
        <taxon>Hyphomicrobiales</taxon>
        <taxon>Brucellaceae</taxon>
        <taxon>Brucella/Ochrobactrum group</taxon>
        <taxon>Ochrobactrum</taxon>
    </lineage>
</organism>
<dbReference type="PANTHER" id="PTHR42796:SF7">
    <property type="entry name" value="2-DEHYDRO-3-DEOXY-D-ARABINONATE DEHYDRATASE"/>
    <property type="match status" value="1"/>
</dbReference>
<name>A0A248UMD0_9HYPH</name>
<dbReference type="GO" id="GO:0046872">
    <property type="term" value="F:metal ion binding"/>
    <property type="evidence" value="ECO:0007669"/>
    <property type="project" value="UniProtKB-KW"/>
</dbReference>
<dbReference type="OrthoDB" id="9779415at2"/>
<keyword evidence="4" id="KW-0378">Hydrolase</keyword>
<dbReference type="GO" id="GO:0016787">
    <property type="term" value="F:hydrolase activity"/>
    <property type="evidence" value="ECO:0007669"/>
    <property type="project" value="UniProtKB-KW"/>
</dbReference>
<dbReference type="Proteomes" id="UP000215256">
    <property type="component" value="Plasmid unnamed1"/>
</dbReference>
<dbReference type="Gene3D" id="3.90.850.10">
    <property type="entry name" value="Fumarylacetoacetase-like, C-terminal domain"/>
    <property type="match status" value="1"/>
</dbReference>
<dbReference type="EMBL" id="CP022605">
    <property type="protein sequence ID" value="ASV88007.1"/>
    <property type="molecule type" value="Genomic_DNA"/>
</dbReference>
<comment type="similarity">
    <text evidence="1">Belongs to the FAH family.</text>
</comment>
<sequence>MSAQDFLDSGTFVGRVWREDVQGPSVVAIRNGQVLDITSTVVPTMRDLLEMGDPAAYVAQSMGEPISDISNLLTDGFDGRVHLLAPIDLQAVKACGVTFARSMVERVIEERAAGNPELASRIRGRIASVIGESLRDLKAGSVAAEQVKTALIDEGVWSQYLEVGIGPDAEVFSKAQVLSSVGHCADVGLHPASKWNNPEPEVVLAVNSQGRIVGATLGNDVNLRDIEGRSALLLGKAKDNNASCAVGPLLRLFDETYDLDDVRSAELTLSVEGDDGFMLRGHSSMKEISRDPLELVEQTIGAHHQYPDGLILFMGTLFAPMEDRGEQGQGFTHHVGDVVSISNSKLGTLRNRVRLSTQCSPWVFGASHLMRNLAGRGLL</sequence>
<reference evidence="4 5" key="1">
    <citation type="submission" date="2017-07" db="EMBL/GenBank/DDBJ databases">
        <title>Phylogenetic study on the rhizospheric bacterium Ochrobactrum sp. A44.</title>
        <authorList>
            <person name="Krzyzanowska D.M."/>
            <person name="Ossowicki A."/>
            <person name="Rajewska M."/>
            <person name="Maciag T."/>
            <person name="Kaczynski Z."/>
            <person name="Czerwicka M."/>
            <person name="Jafra S."/>
        </authorList>
    </citation>
    <scope>NUCLEOTIDE SEQUENCE [LARGE SCALE GENOMIC DNA]</scope>
    <source>
        <strain evidence="4 5">A44</strain>
        <plasmid evidence="4 5">unnamed1</plasmid>
    </source>
</reference>
<proteinExistence type="inferred from homology"/>
<gene>
    <name evidence="4" type="ORF">CES85_3155</name>
</gene>
<feature type="domain" description="Fumarylacetoacetase-like C-terminal" evidence="3">
    <location>
        <begin position="212"/>
        <end position="354"/>
    </location>
</feature>
<dbReference type="InterPro" id="IPR051121">
    <property type="entry name" value="FAH"/>
</dbReference>
<evidence type="ECO:0000256" key="2">
    <source>
        <dbReference type="ARBA" id="ARBA00022723"/>
    </source>
</evidence>
<keyword evidence="4" id="KW-0614">Plasmid</keyword>
<dbReference type="SUPFAM" id="SSF56529">
    <property type="entry name" value="FAH"/>
    <property type="match status" value="1"/>
</dbReference>
<dbReference type="KEGG" id="och:CES85_3155"/>
<keyword evidence="2" id="KW-0479">Metal-binding</keyword>
<evidence type="ECO:0000313" key="4">
    <source>
        <dbReference type="EMBL" id="ASV88007.1"/>
    </source>
</evidence>
<evidence type="ECO:0000259" key="3">
    <source>
        <dbReference type="Pfam" id="PF01557"/>
    </source>
</evidence>
<dbReference type="Pfam" id="PF01557">
    <property type="entry name" value="FAA_hydrolase"/>
    <property type="match status" value="1"/>
</dbReference>